<comment type="subcellular location">
    <subcellularLocation>
        <location evidence="1">Cytoplasm</location>
        <location evidence="1">Cytoskeleton</location>
    </subcellularLocation>
</comment>
<dbReference type="Gene3D" id="1.25.10.10">
    <property type="entry name" value="Leucine-rich Repeat Variant"/>
    <property type="match status" value="2"/>
</dbReference>
<feature type="non-terminal residue" evidence="6">
    <location>
        <position position="1"/>
    </location>
</feature>
<keyword evidence="2" id="KW-0963">Cytoplasm</keyword>
<feature type="domain" description="TOG" evidence="5">
    <location>
        <begin position="2"/>
        <end position="210"/>
    </location>
</feature>
<name>A0ABD0YEL0_9HEMI</name>
<sequence>VRGEAVSKLQTIICTAHNITPNLGDAPKALASRITDSNTKIAANAIALVEMLATAIGSQCKQYTKVFLPALLRAIGDSKSWIRAAVVTCLNVWSNTGGYKEFFEGEMFADALKSGTSNVRAELWPWLAENLPKCTCKNVPKDELIACLPILYSNLEDRCAEVRKGASDAVYGFMIHLGFATMMNAVDNMKGGGTMQIKSILEKTRCSVPEKVSIKSKSLSAGDKAMRPVKLPACSSATFTKSTKSKINPKPVAPRKKDEEIDTNPLLQVNNLKHQRIIDEQKMKTLKWNFTSPRPEFVELLRDQMLAANDLSSNRIALMSNLDLILRWMTIRFFDTNPSVLLKGLEYLNSVFSTLIEEEYSMLDNEAASFFPYLILKVGDPKDTVRNSVKALFKQISAVYPVGKQFSYVMDGLKSKNARQRSECLEQLGWLIENYGVTVCHPTPLGALKEIAKHIADRDTSVRNAALNCVVTAYFLDGEKILKMVGQISEKDMTLLEERIKRAAKNRPVASVKPLPTSASVISPPSPEQASSQLQVTAPDLEEEENVSLVHQQYVPTPPVTMASPG</sequence>
<dbReference type="FunFam" id="1.25.10.10:FF:000050">
    <property type="entry name" value="Cytoskeleton-associated protein 5 isoform X1"/>
    <property type="match status" value="1"/>
</dbReference>
<dbReference type="GO" id="GO:0005856">
    <property type="term" value="C:cytoskeleton"/>
    <property type="evidence" value="ECO:0007669"/>
    <property type="project" value="UniProtKB-SubCell"/>
</dbReference>
<dbReference type="InterPro" id="IPR034085">
    <property type="entry name" value="TOG"/>
</dbReference>
<proteinExistence type="predicted"/>
<organism evidence="6 7">
    <name type="scientific">Ranatra chinensis</name>
    <dbReference type="NCBI Taxonomy" id="642074"/>
    <lineage>
        <taxon>Eukaryota</taxon>
        <taxon>Metazoa</taxon>
        <taxon>Ecdysozoa</taxon>
        <taxon>Arthropoda</taxon>
        <taxon>Hexapoda</taxon>
        <taxon>Insecta</taxon>
        <taxon>Pterygota</taxon>
        <taxon>Neoptera</taxon>
        <taxon>Paraneoptera</taxon>
        <taxon>Hemiptera</taxon>
        <taxon>Heteroptera</taxon>
        <taxon>Panheteroptera</taxon>
        <taxon>Nepomorpha</taxon>
        <taxon>Nepidae</taxon>
        <taxon>Ranatrinae</taxon>
        <taxon>Ranatra</taxon>
    </lineage>
</organism>
<evidence type="ECO:0000259" key="5">
    <source>
        <dbReference type="SMART" id="SM01349"/>
    </source>
</evidence>
<dbReference type="SMART" id="SM01349">
    <property type="entry name" value="TOG"/>
    <property type="match status" value="2"/>
</dbReference>
<reference evidence="6 7" key="1">
    <citation type="submission" date="2024-07" db="EMBL/GenBank/DDBJ databases">
        <title>Chromosome-level genome assembly of the water stick insect Ranatra chinensis (Heteroptera: Nepidae).</title>
        <authorList>
            <person name="Liu X."/>
        </authorList>
    </citation>
    <scope>NUCLEOTIDE SEQUENCE [LARGE SCALE GENOMIC DNA]</scope>
    <source>
        <strain evidence="6">Cailab_2021Rc</strain>
        <tissue evidence="6">Muscle</tissue>
    </source>
</reference>
<dbReference type="AlphaFoldDB" id="A0ABD0YEL0"/>
<dbReference type="InterPro" id="IPR011989">
    <property type="entry name" value="ARM-like"/>
</dbReference>
<evidence type="ECO:0000256" key="3">
    <source>
        <dbReference type="ARBA" id="ARBA00023212"/>
    </source>
</evidence>
<dbReference type="InterPro" id="IPR048491">
    <property type="entry name" value="XMAP215_CLASP_TOG"/>
</dbReference>
<dbReference type="Pfam" id="PF21041">
    <property type="entry name" value="XMAP215_CLASP_TOG"/>
    <property type="match status" value="1"/>
</dbReference>
<feature type="compositionally biased region" description="Polar residues" evidence="4">
    <location>
        <begin position="517"/>
        <end position="536"/>
    </location>
</feature>
<dbReference type="InterPro" id="IPR016024">
    <property type="entry name" value="ARM-type_fold"/>
</dbReference>
<dbReference type="Proteomes" id="UP001558652">
    <property type="component" value="Unassembled WGS sequence"/>
</dbReference>
<dbReference type="EMBL" id="JBFDAA010000008">
    <property type="protein sequence ID" value="KAL1129715.1"/>
    <property type="molecule type" value="Genomic_DNA"/>
</dbReference>
<accession>A0ABD0YEL0</accession>
<evidence type="ECO:0000313" key="6">
    <source>
        <dbReference type="EMBL" id="KAL1129715.1"/>
    </source>
</evidence>
<evidence type="ECO:0000256" key="4">
    <source>
        <dbReference type="SAM" id="MobiDB-lite"/>
    </source>
</evidence>
<keyword evidence="3" id="KW-0206">Cytoskeleton</keyword>
<protein>
    <recommendedName>
        <fullName evidence="5">TOG domain-containing protein</fullName>
    </recommendedName>
</protein>
<dbReference type="PANTHER" id="PTHR12609">
    <property type="entry name" value="MICROTUBULE ASSOCIATED PROTEIN XMAP215"/>
    <property type="match status" value="1"/>
</dbReference>
<dbReference type="SUPFAM" id="SSF48371">
    <property type="entry name" value="ARM repeat"/>
    <property type="match status" value="1"/>
</dbReference>
<keyword evidence="7" id="KW-1185">Reference proteome</keyword>
<evidence type="ECO:0000313" key="7">
    <source>
        <dbReference type="Proteomes" id="UP001558652"/>
    </source>
</evidence>
<feature type="domain" description="TOG" evidence="5">
    <location>
        <begin position="271"/>
        <end position="509"/>
    </location>
</feature>
<gene>
    <name evidence="6" type="ORF">AAG570_012659</name>
</gene>
<dbReference type="InterPro" id="IPR045110">
    <property type="entry name" value="XMAP215"/>
</dbReference>
<evidence type="ECO:0000256" key="2">
    <source>
        <dbReference type="ARBA" id="ARBA00022490"/>
    </source>
</evidence>
<comment type="caution">
    <text evidence="6">The sequence shown here is derived from an EMBL/GenBank/DDBJ whole genome shotgun (WGS) entry which is preliminary data.</text>
</comment>
<dbReference type="GO" id="GO:0000226">
    <property type="term" value="P:microtubule cytoskeleton organization"/>
    <property type="evidence" value="ECO:0007669"/>
    <property type="project" value="UniProtKB-ARBA"/>
</dbReference>
<feature type="region of interest" description="Disordered" evidence="4">
    <location>
        <begin position="506"/>
        <end position="566"/>
    </location>
</feature>
<evidence type="ECO:0000256" key="1">
    <source>
        <dbReference type="ARBA" id="ARBA00004245"/>
    </source>
</evidence>